<feature type="active site" description="Proton donor" evidence="5">
    <location>
        <position position="115"/>
    </location>
</feature>
<feature type="active site" description="Proton acceptor" evidence="5">
    <location>
        <position position="103"/>
    </location>
</feature>
<dbReference type="CDD" id="cd04301">
    <property type="entry name" value="NAT_SF"/>
    <property type="match status" value="1"/>
</dbReference>
<keyword evidence="4 5" id="KW-0012">Acyltransferase</keyword>
<dbReference type="Gene3D" id="3.40.630.30">
    <property type="match status" value="1"/>
</dbReference>
<evidence type="ECO:0000313" key="9">
    <source>
        <dbReference type="Proteomes" id="UP000050378"/>
    </source>
</evidence>
<organism evidence="8 9">
    <name type="scientific">Pseudoalteromonas lipolytica</name>
    <dbReference type="NCBI Taxonomy" id="570156"/>
    <lineage>
        <taxon>Bacteria</taxon>
        <taxon>Pseudomonadati</taxon>
        <taxon>Pseudomonadota</taxon>
        <taxon>Gammaproteobacteria</taxon>
        <taxon>Alteromonadales</taxon>
        <taxon>Pseudoalteromonadaceae</taxon>
        <taxon>Pseudoalteromonas</taxon>
    </lineage>
</organism>
<dbReference type="Proteomes" id="UP000050378">
    <property type="component" value="Unassembled WGS sequence"/>
</dbReference>
<evidence type="ECO:0000256" key="1">
    <source>
        <dbReference type="ARBA" id="ARBA00005395"/>
    </source>
</evidence>
<name>A0A0P7EKG3_9GAMM</name>
<evidence type="ECO:0000259" key="7">
    <source>
        <dbReference type="PROSITE" id="PS51186"/>
    </source>
</evidence>
<sequence length="148" mass="16429">MISFKPVDATYISQLMAIENACHSHPWTEKTMLSCLAGRYFNLAAFQGDEMLGFYIGEQAGPDYTLMDICVAPKYQGQGIAKQLLNAFIEHGEQHQAENLFLEVRESNAPAIGLYESAGFSHMSVRKNYYPTATGNEDAILMGMSFSL</sequence>
<feature type="domain" description="N-acetyltransferase" evidence="7">
    <location>
        <begin position="2"/>
        <end position="147"/>
    </location>
</feature>
<dbReference type="InterPro" id="IPR000182">
    <property type="entry name" value="GNAT_dom"/>
</dbReference>
<dbReference type="EC" id="2.3.1.266" evidence="5 6"/>
<gene>
    <name evidence="5" type="primary">rimI</name>
    <name evidence="8" type="ORF">AOG27_01420</name>
</gene>
<comment type="subcellular location">
    <subcellularLocation>
        <location evidence="5 6">Cytoplasm</location>
    </subcellularLocation>
</comment>
<dbReference type="InterPro" id="IPR043690">
    <property type="entry name" value="RimI"/>
</dbReference>
<reference evidence="8 9" key="1">
    <citation type="submission" date="2015-09" db="EMBL/GenBank/DDBJ databases">
        <title>Draft Genome Sequence of Pseudoalteromonas lipolytica UCD-48B.</title>
        <authorList>
            <person name="Krusor M."/>
            <person name="Coil D.A."/>
            <person name="Lang J.M."/>
            <person name="Eisen J.A."/>
            <person name="Alexiev A."/>
        </authorList>
    </citation>
    <scope>NUCLEOTIDE SEQUENCE [LARGE SCALE GENOMIC DNA]</scope>
    <source>
        <strain evidence="8 9">UCD-48B</strain>
    </source>
</reference>
<comment type="caution">
    <text evidence="8">The sequence shown here is derived from an EMBL/GenBank/DDBJ whole genome shotgun (WGS) entry which is preliminary data.</text>
</comment>
<evidence type="ECO:0000256" key="6">
    <source>
        <dbReference type="RuleBase" id="RU363094"/>
    </source>
</evidence>
<dbReference type="PANTHER" id="PTHR43420:SF51">
    <property type="entry name" value="PEPTIDYL-LYSINE N-ACETYLTRANSFERASE YIAC"/>
    <property type="match status" value="1"/>
</dbReference>
<dbReference type="SUPFAM" id="SSF55729">
    <property type="entry name" value="Acyl-CoA N-acyltransferases (Nat)"/>
    <property type="match status" value="1"/>
</dbReference>
<keyword evidence="2 5" id="KW-0963">Cytoplasm</keyword>
<evidence type="ECO:0000256" key="3">
    <source>
        <dbReference type="ARBA" id="ARBA00022679"/>
    </source>
</evidence>
<dbReference type="STRING" id="570156.AOG27_01420"/>
<dbReference type="NCBIfam" id="TIGR01575">
    <property type="entry name" value="rimI"/>
    <property type="match status" value="1"/>
</dbReference>
<comment type="caution">
    <text evidence="5">Lacks conserved residue(s) required for the propagation of feature annotation.</text>
</comment>
<dbReference type="InterPro" id="IPR006464">
    <property type="entry name" value="AcTrfase_RimI/Ard1"/>
</dbReference>
<dbReference type="InterPro" id="IPR016181">
    <property type="entry name" value="Acyl_CoA_acyltransferase"/>
</dbReference>
<dbReference type="Pfam" id="PF00583">
    <property type="entry name" value="Acetyltransf_1"/>
    <property type="match status" value="1"/>
</dbReference>
<dbReference type="InterPro" id="IPR050680">
    <property type="entry name" value="YpeA/RimI_acetyltransf"/>
</dbReference>
<protein>
    <recommendedName>
        <fullName evidence="5 6">[Ribosomal protein bS18]-alanine N-acetyltransferase</fullName>
        <ecNumber evidence="5 6">2.3.1.266</ecNumber>
    </recommendedName>
</protein>
<dbReference type="HAMAP" id="MF_02210">
    <property type="entry name" value="RimI"/>
    <property type="match status" value="1"/>
</dbReference>
<dbReference type="EMBL" id="LJTC01000001">
    <property type="protein sequence ID" value="KPM85476.1"/>
    <property type="molecule type" value="Genomic_DNA"/>
</dbReference>
<dbReference type="PANTHER" id="PTHR43420">
    <property type="entry name" value="ACETYLTRANSFERASE"/>
    <property type="match status" value="1"/>
</dbReference>
<dbReference type="AlphaFoldDB" id="A0A0P7EKG3"/>
<evidence type="ECO:0000256" key="2">
    <source>
        <dbReference type="ARBA" id="ARBA00022490"/>
    </source>
</evidence>
<proteinExistence type="inferred from homology"/>
<dbReference type="GO" id="GO:0005737">
    <property type="term" value="C:cytoplasm"/>
    <property type="evidence" value="ECO:0007669"/>
    <property type="project" value="UniProtKB-SubCell"/>
</dbReference>
<evidence type="ECO:0000313" key="8">
    <source>
        <dbReference type="EMBL" id="KPM85476.1"/>
    </source>
</evidence>
<evidence type="ECO:0000256" key="4">
    <source>
        <dbReference type="ARBA" id="ARBA00023315"/>
    </source>
</evidence>
<comment type="function">
    <text evidence="5 6">Acetylates the N-terminal alanine of ribosomal protein bS18.</text>
</comment>
<dbReference type="GO" id="GO:0008999">
    <property type="term" value="F:protein-N-terminal-alanine acetyltransferase activity"/>
    <property type="evidence" value="ECO:0007669"/>
    <property type="project" value="UniProtKB-UniRule"/>
</dbReference>
<feature type="binding site" evidence="5">
    <location>
        <position position="108"/>
    </location>
    <ligand>
        <name>acetyl-CoA</name>
        <dbReference type="ChEBI" id="CHEBI:57288"/>
    </ligand>
</feature>
<comment type="catalytic activity">
    <reaction evidence="5 6">
        <text>N-terminal L-alanyl-[ribosomal protein bS18] + acetyl-CoA = N-terminal N(alpha)-acetyl-L-alanyl-[ribosomal protein bS18] + CoA + H(+)</text>
        <dbReference type="Rhea" id="RHEA:43756"/>
        <dbReference type="Rhea" id="RHEA-COMP:10676"/>
        <dbReference type="Rhea" id="RHEA-COMP:10677"/>
        <dbReference type="ChEBI" id="CHEBI:15378"/>
        <dbReference type="ChEBI" id="CHEBI:57287"/>
        <dbReference type="ChEBI" id="CHEBI:57288"/>
        <dbReference type="ChEBI" id="CHEBI:64718"/>
        <dbReference type="ChEBI" id="CHEBI:83683"/>
        <dbReference type="EC" id="2.3.1.266"/>
    </reaction>
</comment>
<dbReference type="PROSITE" id="PS51186">
    <property type="entry name" value="GNAT"/>
    <property type="match status" value="1"/>
</dbReference>
<dbReference type="GeneID" id="29844429"/>
<dbReference type="PATRIC" id="fig|570156.3.peg.285"/>
<dbReference type="RefSeq" id="WP_054551230.1">
    <property type="nucleotide sequence ID" value="NZ_LJTC01000001.1"/>
</dbReference>
<keyword evidence="3 5" id="KW-0808">Transferase</keyword>
<comment type="similarity">
    <text evidence="1 5 6">Belongs to the acetyltransferase family. RimI subfamily.</text>
</comment>
<evidence type="ECO:0000256" key="5">
    <source>
        <dbReference type="HAMAP-Rule" id="MF_02210"/>
    </source>
</evidence>
<accession>A0A0P7EKG3</accession>